<feature type="transmembrane region" description="Helical" evidence="10">
    <location>
        <begin position="63"/>
        <end position="90"/>
    </location>
</feature>
<dbReference type="GO" id="GO:0030148">
    <property type="term" value="P:sphingolipid biosynthetic process"/>
    <property type="evidence" value="ECO:0007669"/>
    <property type="project" value="TreeGrafter"/>
</dbReference>
<dbReference type="KEGG" id="dnv:108653125"/>
<gene>
    <name evidence="11" type="ORF">AWZ03_005272</name>
</gene>
<evidence type="ECO:0000256" key="2">
    <source>
        <dbReference type="ARBA" id="ARBA00022516"/>
    </source>
</evidence>
<protein>
    <recommendedName>
        <fullName evidence="10">Elongation of very long chain fatty acids protein</fullName>
        <ecNumber evidence="10">2.3.1.199</ecNumber>
    </recommendedName>
    <alternativeName>
        <fullName evidence="10">Very-long-chain 3-oxoacyl-CoA synthase</fullName>
    </alternativeName>
</protein>
<evidence type="ECO:0000256" key="3">
    <source>
        <dbReference type="ARBA" id="ARBA00022679"/>
    </source>
</evidence>
<keyword evidence="7 10" id="KW-0443">Lipid metabolism</keyword>
<feature type="transmembrane region" description="Helical" evidence="10">
    <location>
        <begin position="24"/>
        <end position="43"/>
    </location>
</feature>
<dbReference type="PROSITE" id="PS01188">
    <property type="entry name" value="ELO"/>
    <property type="match status" value="1"/>
</dbReference>
<evidence type="ECO:0000256" key="5">
    <source>
        <dbReference type="ARBA" id="ARBA00022832"/>
    </source>
</evidence>
<dbReference type="Pfam" id="PF01151">
    <property type="entry name" value="ELO"/>
    <property type="match status" value="1"/>
</dbReference>
<name>A0A484BHS4_DRONA</name>
<dbReference type="Proteomes" id="UP000295192">
    <property type="component" value="Unassembled WGS sequence"/>
</dbReference>
<proteinExistence type="inferred from homology"/>
<evidence type="ECO:0000256" key="6">
    <source>
        <dbReference type="ARBA" id="ARBA00022989"/>
    </source>
</evidence>
<dbReference type="STRING" id="7232.A0A484BHS4"/>
<evidence type="ECO:0000313" key="11">
    <source>
        <dbReference type="EMBL" id="TDG48317.1"/>
    </source>
</evidence>
<feature type="transmembrane region" description="Helical" evidence="10">
    <location>
        <begin position="206"/>
        <end position="224"/>
    </location>
</feature>
<evidence type="ECO:0000313" key="12">
    <source>
        <dbReference type="Proteomes" id="UP000295192"/>
    </source>
</evidence>
<dbReference type="GO" id="GO:0019367">
    <property type="term" value="P:fatty acid elongation, saturated fatty acid"/>
    <property type="evidence" value="ECO:0007669"/>
    <property type="project" value="TreeGrafter"/>
</dbReference>
<dbReference type="OMA" id="SGQFHVM"/>
<dbReference type="GO" id="GO:0034626">
    <property type="term" value="P:fatty acid elongation, polyunsaturated fatty acid"/>
    <property type="evidence" value="ECO:0007669"/>
    <property type="project" value="TreeGrafter"/>
</dbReference>
<comment type="caution">
    <text evidence="11">The sequence shown here is derived from an EMBL/GenBank/DDBJ whole genome shotgun (WGS) entry which is preliminary data.</text>
</comment>
<comment type="catalytic activity">
    <reaction evidence="10">
        <text>a very-long-chain acyl-CoA + malonyl-CoA + H(+) = a very-long-chain 3-oxoacyl-CoA + CO2 + CoA</text>
        <dbReference type="Rhea" id="RHEA:32727"/>
        <dbReference type="ChEBI" id="CHEBI:15378"/>
        <dbReference type="ChEBI" id="CHEBI:16526"/>
        <dbReference type="ChEBI" id="CHEBI:57287"/>
        <dbReference type="ChEBI" id="CHEBI:57384"/>
        <dbReference type="ChEBI" id="CHEBI:90725"/>
        <dbReference type="ChEBI" id="CHEBI:90736"/>
        <dbReference type="EC" id="2.3.1.199"/>
    </reaction>
</comment>
<evidence type="ECO:0000256" key="1">
    <source>
        <dbReference type="ARBA" id="ARBA00004141"/>
    </source>
</evidence>
<comment type="similarity">
    <text evidence="10">Belongs to the ELO family.</text>
</comment>
<evidence type="ECO:0000256" key="7">
    <source>
        <dbReference type="ARBA" id="ARBA00023098"/>
    </source>
</evidence>
<dbReference type="PANTHER" id="PTHR11157">
    <property type="entry name" value="FATTY ACID ACYL TRANSFERASE-RELATED"/>
    <property type="match status" value="1"/>
</dbReference>
<dbReference type="GO" id="GO:0034625">
    <property type="term" value="P:fatty acid elongation, monounsaturated fatty acid"/>
    <property type="evidence" value="ECO:0007669"/>
    <property type="project" value="TreeGrafter"/>
</dbReference>
<keyword evidence="8 10" id="KW-0472">Membrane</keyword>
<keyword evidence="9 10" id="KW-0275">Fatty acid biosynthesis</keyword>
<dbReference type="EMBL" id="LSRL02000034">
    <property type="protein sequence ID" value="TDG48317.1"/>
    <property type="molecule type" value="Genomic_DNA"/>
</dbReference>
<dbReference type="InterPro" id="IPR002076">
    <property type="entry name" value="ELO_fam"/>
</dbReference>
<keyword evidence="12" id="KW-1185">Reference proteome</keyword>
<keyword evidence="5 10" id="KW-0276">Fatty acid metabolism</keyword>
<keyword evidence="6 10" id="KW-1133">Transmembrane helix</keyword>
<dbReference type="GO" id="GO:0009922">
    <property type="term" value="F:fatty acid elongase activity"/>
    <property type="evidence" value="ECO:0007669"/>
    <property type="project" value="UniProtKB-EC"/>
</dbReference>
<keyword evidence="2 10" id="KW-0444">Lipid biosynthesis</keyword>
<dbReference type="GO" id="GO:0042761">
    <property type="term" value="P:very long-chain fatty acid biosynthetic process"/>
    <property type="evidence" value="ECO:0007669"/>
    <property type="project" value="TreeGrafter"/>
</dbReference>
<feature type="transmembrane region" description="Helical" evidence="10">
    <location>
        <begin position="166"/>
        <end position="185"/>
    </location>
</feature>
<comment type="subcellular location">
    <subcellularLocation>
        <location evidence="1">Membrane</location>
        <topology evidence="1">Multi-pass membrane protein</topology>
    </subcellularLocation>
</comment>
<dbReference type="GO" id="GO:0005789">
    <property type="term" value="C:endoplasmic reticulum membrane"/>
    <property type="evidence" value="ECO:0007669"/>
    <property type="project" value="TreeGrafter"/>
</dbReference>
<keyword evidence="4 10" id="KW-0812">Transmembrane</keyword>
<evidence type="ECO:0000256" key="10">
    <source>
        <dbReference type="RuleBase" id="RU361115"/>
    </source>
</evidence>
<dbReference type="EC" id="2.3.1.199" evidence="10"/>
<feature type="transmembrane region" description="Helical" evidence="10">
    <location>
        <begin position="143"/>
        <end position="160"/>
    </location>
</feature>
<dbReference type="InterPro" id="IPR030457">
    <property type="entry name" value="ELO_CS"/>
</dbReference>
<dbReference type="OrthoDB" id="434092at2759"/>
<organism evidence="11 12">
    <name type="scientific">Drosophila navojoa</name>
    <name type="common">Fruit fly</name>
    <dbReference type="NCBI Taxonomy" id="7232"/>
    <lineage>
        <taxon>Eukaryota</taxon>
        <taxon>Metazoa</taxon>
        <taxon>Ecdysozoa</taxon>
        <taxon>Arthropoda</taxon>
        <taxon>Hexapoda</taxon>
        <taxon>Insecta</taxon>
        <taxon>Pterygota</taxon>
        <taxon>Neoptera</taxon>
        <taxon>Endopterygota</taxon>
        <taxon>Diptera</taxon>
        <taxon>Brachycera</taxon>
        <taxon>Muscomorpha</taxon>
        <taxon>Ephydroidea</taxon>
        <taxon>Drosophilidae</taxon>
        <taxon>Drosophila</taxon>
    </lineage>
</organism>
<feature type="transmembrane region" description="Helical" evidence="10">
    <location>
        <begin position="236"/>
        <end position="254"/>
    </location>
</feature>
<evidence type="ECO:0000256" key="4">
    <source>
        <dbReference type="ARBA" id="ARBA00022692"/>
    </source>
</evidence>
<evidence type="ECO:0000256" key="8">
    <source>
        <dbReference type="ARBA" id="ARBA00023136"/>
    </source>
</evidence>
<accession>A0A484BHS4</accession>
<keyword evidence="3 10" id="KW-0808">Transferase</keyword>
<sequence>MGVDIIELFSRPAKDPVMASSFPLMNSGWTVTLILVLYLAFVLKLGKVFMQNRNPYNIKNVMLVYNVLQVIYNVVLFLYGLDMIIINPVYNIRCIEVLPLDHPIKATERTLAYLYLLNKIIDLLDTVFFVLRKSYKQITFLHVYHHVLMVFSTYWILRIYGGSGQFHVMGTLNTFVHSVMYAYYFMSALSPGLKDSLWWKKYITEIQLIQFFILLAQSLIVLIFNRSCKFPIFLQYVQLTQATVMIILFGKFYINSYIKPKSKKSQ</sequence>
<dbReference type="AlphaFoldDB" id="A0A484BHS4"/>
<dbReference type="PANTHER" id="PTHR11157:SF116">
    <property type="entry name" value="ELONGATION OF VERY LONG CHAIN FATTY ACIDS PROTEIN-RELATED"/>
    <property type="match status" value="1"/>
</dbReference>
<reference evidence="11 12" key="1">
    <citation type="journal article" date="2019" name="J. Hered.">
        <title>An Improved Genome Assembly for Drosophila navojoa, the Basal Species in the mojavensis Cluster.</title>
        <authorList>
            <person name="Vanderlinde T."/>
            <person name="Dupim E.G."/>
            <person name="Nazario-Yepiz N.O."/>
            <person name="Carvalho A.B."/>
        </authorList>
    </citation>
    <scope>NUCLEOTIDE SEQUENCE [LARGE SCALE GENOMIC DNA]</scope>
    <source>
        <strain evidence="11">Navoj_Jal97</strain>
        <tissue evidence="11">Whole organism</tissue>
    </source>
</reference>
<evidence type="ECO:0000256" key="9">
    <source>
        <dbReference type="ARBA" id="ARBA00023160"/>
    </source>
</evidence>